<evidence type="ECO:0000313" key="4">
    <source>
        <dbReference type="EMBL" id="QBK29957.1"/>
    </source>
</evidence>
<dbReference type="Gene3D" id="3.90.226.10">
    <property type="entry name" value="2-enoyl-CoA Hydratase, Chain A, domain 1"/>
    <property type="match status" value="1"/>
</dbReference>
<dbReference type="InterPro" id="IPR029045">
    <property type="entry name" value="ClpP/crotonase-like_dom_sf"/>
</dbReference>
<name>A0A4P6UXV3_9HYPH</name>
<reference evidence="4 5" key="1">
    <citation type="journal article" date="2017" name="Int. J. Syst. Evol. Microbiol.">
        <title>Roseitalea porphyridii gen. nov., sp. nov., isolated from a red alga, and reclassification of Hoeflea suaedae Chung et al. 2013 as Pseudohoeflea suaedae gen. nov., comb. nov.</title>
        <authorList>
            <person name="Hyeon J.W."/>
            <person name="Jeong S.E."/>
            <person name="Baek K."/>
            <person name="Jeon C.O."/>
        </authorList>
    </citation>
    <scope>NUCLEOTIDE SEQUENCE [LARGE SCALE GENOMIC DNA]</scope>
    <source>
        <strain evidence="4 5">MA7-20</strain>
    </source>
</reference>
<dbReference type="KEGG" id="rpod:E0E05_04680"/>
<dbReference type="AlphaFoldDB" id="A0A4P6UXV3"/>
<dbReference type="GeneID" id="90766583"/>
<dbReference type="PANTHER" id="PTHR43684:SF1">
    <property type="entry name" value="ENOYL-COA DELTA ISOMERASE 2"/>
    <property type="match status" value="1"/>
</dbReference>
<comment type="subcellular location">
    <subcellularLocation>
        <location evidence="1">Peroxisome</location>
    </subcellularLocation>
</comment>
<dbReference type="InterPro" id="IPR051053">
    <property type="entry name" value="ECH/Chromodomain_protein"/>
</dbReference>
<evidence type="ECO:0000256" key="2">
    <source>
        <dbReference type="ARBA" id="ARBA00023140"/>
    </source>
</evidence>
<dbReference type="Proteomes" id="UP000293719">
    <property type="component" value="Chromosome"/>
</dbReference>
<accession>A0A4P6UXV3</accession>
<dbReference type="RefSeq" id="WP_131615664.1">
    <property type="nucleotide sequence ID" value="NZ_CP036532.1"/>
</dbReference>
<protein>
    <submittedName>
        <fullName evidence="4">Crotonase/enoyl-CoA hydratase family protein</fullName>
    </submittedName>
</protein>
<dbReference type="GO" id="GO:0004165">
    <property type="term" value="F:delta(3)-delta(2)-enoyl-CoA isomerase activity"/>
    <property type="evidence" value="ECO:0007669"/>
    <property type="project" value="UniProtKB-ARBA"/>
</dbReference>
<evidence type="ECO:0000313" key="5">
    <source>
        <dbReference type="Proteomes" id="UP000293719"/>
    </source>
</evidence>
<organism evidence="4 5">
    <name type="scientific">Roseitalea porphyridii</name>
    <dbReference type="NCBI Taxonomy" id="1852022"/>
    <lineage>
        <taxon>Bacteria</taxon>
        <taxon>Pseudomonadati</taxon>
        <taxon>Pseudomonadota</taxon>
        <taxon>Alphaproteobacteria</taxon>
        <taxon>Hyphomicrobiales</taxon>
        <taxon>Ahrensiaceae</taxon>
        <taxon>Roseitalea</taxon>
    </lineage>
</organism>
<dbReference type="EMBL" id="CP036532">
    <property type="protein sequence ID" value="QBK29957.1"/>
    <property type="molecule type" value="Genomic_DNA"/>
</dbReference>
<dbReference type="SUPFAM" id="SSF52096">
    <property type="entry name" value="ClpP/crotonase"/>
    <property type="match status" value="1"/>
</dbReference>
<keyword evidence="5" id="KW-1185">Reference proteome</keyword>
<dbReference type="InterPro" id="IPR001753">
    <property type="entry name" value="Enoyl-CoA_hydra/iso"/>
</dbReference>
<proteinExistence type="predicted"/>
<keyword evidence="3" id="KW-0413">Isomerase</keyword>
<evidence type="ECO:0000256" key="3">
    <source>
        <dbReference type="ARBA" id="ARBA00023235"/>
    </source>
</evidence>
<gene>
    <name evidence="4" type="ORF">E0E05_04680</name>
</gene>
<sequence>MSAQPDTSDAHILVSREGAIQIARFNRPDKKNAITRAMYADLNRALGDGETDDAVRCHVILGQPGAFTSGNDLADFLAFATTGEMGTEVLDLLRLLPRLQKPLVSGVDGLAIGIGTTLHMHCDLTLATERSVFKTPFVDLGLVAEAGSSLLAPAMMGHQRAFALLALGEDFTARQAADAGLIWKIADEAALEGEVMATADRLAAKPPEALALTKRLLKGDRGPLEARIAEEAELFADRLKSDEARAAFMAFMARKVS</sequence>
<dbReference type="Pfam" id="PF00378">
    <property type="entry name" value="ECH_1"/>
    <property type="match status" value="1"/>
</dbReference>
<evidence type="ECO:0000256" key="1">
    <source>
        <dbReference type="ARBA" id="ARBA00004275"/>
    </source>
</evidence>
<dbReference type="NCBIfam" id="NF004681">
    <property type="entry name" value="PRK06023.1"/>
    <property type="match status" value="1"/>
</dbReference>
<keyword evidence="2" id="KW-0576">Peroxisome</keyword>
<dbReference type="PANTHER" id="PTHR43684">
    <property type="match status" value="1"/>
</dbReference>
<dbReference type="OrthoDB" id="9797151at2"/>
<dbReference type="CDD" id="cd06558">
    <property type="entry name" value="crotonase-like"/>
    <property type="match status" value="1"/>
</dbReference>